<dbReference type="Pfam" id="PF01026">
    <property type="entry name" value="TatD_DNase"/>
    <property type="match status" value="1"/>
</dbReference>
<keyword evidence="1" id="KW-0479">Metal-binding</keyword>
<dbReference type="NCBIfam" id="TIGR00010">
    <property type="entry name" value="YchF/TatD family DNA exonuclease"/>
    <property type="match status" value="1"/>
</dbReference>
<reference evidence="3" key="1">
    <citation type="submission" date="2016-04" db="EMBL/GenBank/DDBJ databases">
        <title>Complete genome sequence of maize bushy stunt phytoplasma M3.</title>
        <authorList>
            <person name="Orlovskis Z."/>
            <person name="Canale M.C."/>
            <person name="Haryono M."/>
            <person name="Lopes J.R.S."/>
            <person name="Kuo C.-H."/>
            <person name="Hogenhout S.A."/>
        </authorList>
    </citation>
    <scope>NUCLEOTIDE SEQUENCE [LARGE SCALE GENOMIC DNA]</scope>
    <source>
        <strain evidence="3">M3</strain>
    </source>
</reference>
<dbReference type="InterPro" id="IPR018228">
    <property type="entry name" value="DNase_TatD-rel_CS"/>
</dbReference>
<name>A0ABM6DLM0_9MOLU</name>
<evidence type="ECO:0000313" key="4">
    <source>
        <dbReference type="Proteomes" id="UP000224287"/>
    </source>
</evidence>
<dbReference type="Proteomes" id="UP000224287">
    <property type="component" value="Chromosome"/>
</dbReference>
<proteinExistence type="predicted"/>
<dbReference type="Gene3D" id="3.20.20.140">
    <property type="entry name" value="Metal-dependent hydrolases"/>
    <property type="match status" value="1"/>
</dbReference>
<evidence type="ECO:0000256" key="2">
    <source>
        <dbReference type="ARBA" id="ARBA00022801"/>
    </source>
</evidence>
<keyword evidence="4" id="KW-1185">Reference proteome</keyword>
<protein>
    <submittedName>
        <fullName evidence="3">Mg-dependent DNase</fullName>
    </submittedName>
</protein>
<dbReference type="InterPro" id="IPR015991">
    <property type="entry name" value="TatD/YcfH-like"/>
</dbReference>
<organism evidence="3 4">
    <name type="scientific">Maize bushy stunt phytoplasma</name>
    <dbReference type="NCBI Taxonomy" id="202462"/>
    <lineage>
        <taxon>Bacteria</taxon>
        <taxon>Bacillati</taxon>
        <taxon>Mycoplasmatota</taxon>
        <taxon>Mollicutes</taxon>
        <taxon>Acholeplasmatales</taxon>
        <taxon>Acholeplasmataceae</taxon>
        <taxon>Candidatus Phytoplasma</taxon>
        <taxon>16SrI (Aster yellows group)</taxon>
    </lineage>
</organism>
<dbReference type="PROSITE" id="PS01137">
    <property type="entry name" value="TATD_1"/>
    <property type="match status" value="1"/>
</dbReference>
<accession>A0ABM6DLM0</accession>
<sequence length="318" mass="36958">MLSYVSNYKLLLLLTLQNNLPYEINKSKITSLIFYIYHFLKLINKNKITIFQPLKIKKKEYIKMLIDTHAHLNLKTYKNKLDDVFQKAWNNDVKKMIVIGMDEKTNQKAYEIANKYKEVMVAFGIHPCSDFSQETPESIIKYLNHPQTVAIGEIGLDLHQRQDNLAVQKKFFQAQVKIAIQYNLPIIIHARKSFEEIYQLLLSYRNQVRGVFHCLVFSLEEAKKALELGFYIGIGGVVTYPHAKVAHEIAKTIPLDKILLETDCPYLTPYPFQNETNEPYHIKLIAQKIAQLRNISLQCVATQTSNNVAKLFLNKNYF</sequence>
<keyword evidence="2" id="KW-0378">Hydrolase</keyword>
<dbReference type="PIRSF" id="PIRSF005902">
    <property type="entry name" value="DNase_TatD"/>
    <property type="match status" value="1"/>
</dbReference>
<dbReference type="SUPFAM" id="SSF51556">
    <property type="entry name" value="Metallo-dependent hydrolases"/>
    <property type="match status" value="1"/>
</dbReference>
<gene>
    <name evidence="3" type="primary">tatD</name>
    <name evidence="3" type="ORF">MBSPM3_v1c1490</name>
</gene>
<dbReference type="PANTHER" id="PTHR46124">
    <property type="entry name" value="D-AMINOACYL-TRNA DEACYLASE"/>
    <property type="match status" value="1"/>
</dbReference>
<evidence type="ECO:0000313" key="3">
    <source>
        <dbReference type="EMBL" id="AOF54683.1"/>
    </source>
</evidence>
<dbReference type="InterPro" id="IPR032466">
    <property type="entry name" value="Metal_Hydrolase"/>
</dbReference>
<dbReference type="InterPro" id="IPR001130">
    <property type="entry name" value="TatD-like"/>
</dbReference>
<evidence type="ECO:0000256" key="1">
    <source>
        <dbReference type="ARBA" id="ARBA00022723"/>
    </source>
</evidence>
<dbReference type="CDD" id="cd01310">
    <property type="entry name" value="TatD_DNAse"/>
    <property type="match status" value="1"/>
</dbReference>
<dbReference type="PANTHER" id="PTHR46124:SF2">
    <property type="entry name" value="D-AMINOACYL-TRNA DEACYLASE"/>
    <property type="match status" value="1"/>
</dbReference>
<dbReference type="EMBL" id="CP015149">
    <property type="protein sequence ID" value="AOF54683.1"/>
    <property type="molecule type" value="Genomic_DNA"/>
</dbReference>